<gene>
    <name evidence="2" type="ORF">AVDCRST_MAG35-968</name>
</gene>
<keyword evidence="1" id="KW-0472">Membrane</keyword>
<proteinExistence type="predicted"/>
<accession>A0A6J4P432</accession>
<dbReference type="InterPro" id="IPR021315">
    <property type="entry name" value="Gap/Sap"/>
</dbReference>
<feature type="non-terminal residue" evidence="2">
    <location>
        <position position="1"/>
    </location>
</feature>
<organism evidence="2">
    <name type="scientific">uncultured Quadrisphaera sp</name>
    <dbReference type="NCBI Taxonomy" id="904978"/>
    <lineage>
        <taxon>Bacteria</taxon>
        <taxon>Bacillati</taxon>
        <taxon>Actinomycetota</taxon>
        <taxon>Actinomycetes</taxon>
        <taxon>Kineosporiales</taxon>
        <taxon>Kineosporiaceae</taxon>
        <taxon>Quadrisphaera</taxon>
        <taxon>environmental samples</taxon>
    </lineage>
</organism>
<reference evidence="2" key="1">
    <citation type="submission" date="2020-02" db="EMBL/GenBank/DDBJ databases">
        <authorList>
            <person name="Meier V. D."/>
        </authorList>
    </citation>
    <scope>NUCLEOTIDE SEQUENCE</scope>
    <source>
        <strain evidence="2">AVDCRST_MAG35</strain>
    </source>
</reference>
<protein>
    <submittedName>
        <fullName evidence="2">Uncharacterized protein</fullName>
    </submittedName>
</protein>
<feature type="transmembrane region" description="Helical" evidence="1">
    <location>
        <begin position="12"/>
        <end position="31"/>
    </location>
</feature>
<sequence length="87" mass="9064">GTSDLTLAQRTGVLAGYCLLMVAPALALLAGRVLGSARVEPALAWIAAQTERMGGETTAWLVGIVGFLVARDAVVRVPGFLDALARW</sequence>
<evidence type="ECO:0000256" key="1">
    <source>
        <dbReference type="SAM" id="Phobius"/>
    </source>
</evidence>
<dbReference type="Pfam" id="PF11139">
    <property type="entry name" value="SfLAP"/>
    <property type="match status" value="1"/>
</dbReference>
<name>A0A6J4P432_9ACTN</name>
<keyword evidence="1" id="KW-0812">Transmembrane</keyword>
<keyword evidence="1" id="KW-1133">Transmembrane helix</keyword>
<dbReference type="EMBL" id="CADCUY010000198">
    <property type="protein sequence ID" value="CAA9402119.1"/>
    <property type="molecule type" value="Genomic_DNA"/>
</dbReference>
<evidence type="ECO:0000313" key="2">
    <source>
        <dbReference type="EMBL" id="CAA9402119.1"/>
    </source>
</evidence>
<dbReference type="AlphaFoldDB" id="A0A6J4P432"/>